<dbReference type="PANTHER" id="PTHR43000">
    <property type="entry name" value="DTDP-D-GLUCOSE 4,6-DEHYDRATASE-RELATED"/>
    <property type="match status" value="1"/>
</dbReference>
<comment type="similarity">
    <text evidence="3">Belongs to the NAD(P)-dependent epimerase/dehydratase family.</text>
</comment>
<dbReference type="InterPro" id="IPR001509">
    <property type="entry name" value="Epimerase_deHydtase"/>
</dbReference>
<protein>
    <submittedName>
        <fullName evidence="5">Dehydratase</fullName>
    </submittedName>
</protein>
<evidence type="ECO:0000313" key="5">
    <source>
        <dbReference type="EMBL" id="KGO98488.1"/>
    </source>
</evidence>
<dbReference type="Gene3D" id="3.40.50.720">
    <property type="entry name" value="NAD(P)-binding Rossmann-like Domain"/>
    <property type="match status" value="1"/>
</dbReference>
<dbReference type="STRING" id="1385515.GCA_000423325_00696"/>
<keyword evidence="6" id="KW-1185">Reference proteome</keyword>
<accession>A0A0A0M686</accession>
<name>A0A0A0M686_9GAMM</name>
<comment type="similarity">
    <text evidence="2">Belongs to the short-chain dehydrogenases/reductases (SDR) family.</text>
</comment>
<comment type="pathway">
    <text evidence="1">Bacterial outer membrane biogenesis; LPS O-antigen biosynthesis.</text>
</comment>
<reference evidence="5 6" key="1">
    <citation type="submission" date="2013-08" db="EMBL/GenBank/DDBJ databases">
        <title>Genomic analysis of Lysobacter defluvii.</title>
        <authorList>
            <person name="Wang Q."/>
            <person name="Wang G."/>
        </authorList>
    </citation>
    <scope>NUCLEOTIDE SEQUENCE [LARGE SCALE GENOMIC DNA]</scope>
    <source>
        <strain evidence="5 6">IMMIB APB-9</strain>
    </source>
</reference>
<dbReference type="AlphaFoldDB" id="A0A0A0M686"/>
<evidence type="ECO:0000259" key="4">
    <source>
        <dbReference type="SMART" id="SM00822"/>
    </source>
</evidence>
<sequence length="370" mass="40085">METVLITGGAGFVGSHLADQLLARGYRVRVLDNLAEQVHGTSITRPDYLAPEVELVRGDVRDEVAVRKALRGVDAVYHLAAAVGVGQSMYEIEHYTDVNNRGTAVLLEALANAPVQRLVVASSMSIYGEGMYRSASGEVVAPPERSPEQLARGEWELSDEAGVLTPVATPETKVASPSSVYALSKLDQERLCLIVGQAYGIPTVALRFFNIYGTRQALSNPYTGVLAIFASRYLNRRPPLVFEDGRQRRDFVSVHDVARACRLALEVPEAAGEVLNIGSGRSIDVLGVAAEMASALGIDDLPPEVTGKSRTGDIRHCFADIARAGEVLGYRPQVELRDGMEELVEWMLGQQAFDRVDDAAAELVRRGLAR</sequence>
<feature type="domain" description="Ketoreductase" evidence="4">
    <location>
        <begin position="2"/>
        <end position="155"/>
    </location>
</feature>
<evidence type="ECO:0000256" key="3">
    <source>
        <dbReference type="ARBA" id="ARBA00007637"/>
    </source>
</evidence>
<dbReference type="eggNOG" id="COG0451">
    <property type="taxonomic scope" value="Bacteria"/>
</dbReference>
<dbReference type="InterPro" id="IPR057326">
    <property type="entry name" value="KR_dom"/>
</dbReference>
<dbReference type="EMBL" id="AVBH01000076">
    <property type="protein sequence ID" value="KGO98488.1"/>
    <property type="molecule type" value="Genomic_DNA"/>
</dbReference>
<proteinExistence type="inferred from homology"/>
<evidence type="ECO:0000256" key="2">
    <source>
        <dbReference type="ARBA" id="ARBA00006484"/>
    </source>
</evidence>
<dbReference type="InterPro" id="IPR036291">
    <property type="entry name" value="NAD(P)-bd_dom_sf"/>
</dbReference>
<dbReference type="Pfam" id="PF01370">
    <property type="entry name" value="Epimerase"/>
    <property type="match status" value="2"/>
</dbReference>
<comment type="caution">
    <text evidence="5">The sequence shown here is derived from an EMBL/GenBank/DDBJ whole genome shotgun (WGS) entry which is preliminary data.</text>
</comment>
<gene>
    <name evidence="5" type="ORF">N791_14675</name>
</gene>
<evidence type="ECO:0000313" key="6">
    <source>
        <dbReference type="Proteomes" id="UP000030003"/>
    </source>
</evidence>
<evidence type="ECO:0000256" key="1">
    <source>
        <dbReference type="ARBA" id="ARBA00005125"/>
    </source>
</evidence>
<organism evidence="5 6">
    <name type="scientific">Lysobacter defluvii IMMIB APB-9 = DSM 18482</name>
    <dbReference type="NCBI Taxonomy" id="1385515"/>
    <lineage>
        <taxon>Bacteria</taxon>
        <taxon>Pseudomonadati</taxon>
        <taxon>Pseudomonadota</taxon>
        <taxon>Gammaproteobacteria</taxon>
        <taxon>Lysobacterales</taxon>
        <taxon>Lysobacteraceae</taxon>
        <taxon>Novilysobacter</taxon>
    </lineage>
</organism>
<dbReference type="Proteomes" id="UP000030003">
    <property type="component" value="Unassembled WGS sequence"/>
</dbReference>
<dbReference type="SMART" id="SM00822">
    <property type="entry name" value="PKS_KR"/>
    <property type="match status" value="1"/>
</dbReference>
<dbReference type="SUPFAM" id="SSF51735">
    <property type="entry name" value="NAD(P)-binding Rossmann-fold domains"/>
    <property type="match status" value="1"/>
</dbReference>